<dbReference type="Proteomes" id="UP000002866">
    <property type="component" value="Chromosome 1"/>
</dbReference>
<keyword evidence="4" id="KW-0963">Cytoplasm</keyword>
<dbReference type="GO" id="GO:0005886">
    <property type="term" value="C:plasma membrane"/>
    <property type="evidence" value="ECO:0007669"/>
    <property type="project" value="EnsemblFungi"/>
</dbReference>
<dbReference type="GO" id="GO:0000149">
    <property type="term" value="F:SNARE binding"/>
    <property type="evidence" value="ECO:0007669"/>
    <property type="project" value="EnsemblFungi"/>
</dbReference>
<dbReference type="InterPro" id="IPR009060">
    <property type="entry name" value="UBA-like_sf"/>
</dbReference>
<dbReference type="CDD" id="cd01796">
    <property type="entry name" value="Ubl_Ddi1_like"/>
    <property type="match status" value="1"/>
</dbReference>
<dbReference type="InParanoid" id="I2GX04"/>
<dbReference type="GO" id="GO:0009306">
    <property type="term" value="P:protein secretion"/>
    <property type="evidence" value="ECO:0007669"/>
    <property type="project" value="EnsemblFungi"/>
</dbReference>
<dbReference type="GO" id="GO:0031593">
    <property type="term" value="F:polyubiquitin modification-dependent protein binding"/>
    <property type="evidence" value="ECO:0007669"/>
    <property type="project" value="EnsemblFungi"/>
</dbReference>
<dbReference type="InterPro" id="IPR033882">
    <property type="entry name" value="DDI1_N"/>
</dbReference>
<dbReference type="CDD" id="cd14309">
    <property type="entry name" value="UBA_scDdi1_like"/>
    <property type="match status" value="1"/>
</dbReference>
<organism evidence="10 11">
    <name type="scientific">Henningerozyma blattae (strain ATCC 34711 / CBS 6284 / DSM 70876 / NBRC 10599 / NRRL Y-10934 / UCD 77-7)</name>
    <name type="common">Yeast</name>
    <name type="synonym">Tetrapisispora blattae</name>
    <dbReference type="NCBI Taxonomy" id="1071380"/>
    <lineage>
        <taxon>Eukaryota</taxon>
        <taxon>Fungi</taxon>
        <taxon>Dikarya</taxon>
        <taxon>Ascomycota</taxon>
        <taxon>Saccharomycotina</taxon>
        <taxon>Saccharomycetes</taxon>
        <taxon>Saccharomycetales</taxon>
        <taxon>Saccharomycetaceae</taxon>
        <taxon>Henningerozyma</taxon>
    </lineage>
</organism>
<evidence type="ECO:0000256" key="5">
    <source>
        <dbReference type="ARBA" id="ARBA00022670"/>
    </source>
</evidence>
<name>I2GX04_HENB6</name>
<gene>
    <name evidence="10" type="primary">TBLA0A08670</name>
    <name evidence="10" type="ORF">TBLA_0A08670</name>
</gene>
<evidence type="ECO:0000313" key="10">
    <source>
        <dbReference type="EMBL" id="CCH58656.1"/>
    </source>
</evidence>
<dbReference type="RefSeq" id="XP_004178175.1">
    <property type="nucleotide sequence ID" value="XM_004178127.1"/>
</dbReference>
<dbReference type="Gene3D" id="3.10.20.90">
    <property type="entry name" value="Phosphatidylinositol 3-kinase Catalytic Subunit, Chain A, domain 1"/>
    <property type="match status" value="1"/>
</dbReference>
<dbReference type="GO" id="GO:0045740">
    <property type="term" value="P:positive regulation of DNA replication"/>
    <property type="evidence" value="ECO:0007669"/>
    <property type="project" value="EnsemblFungi"/>
</dbReference>
<dbReference type="OrthoDB" id="1047367at2759"/>
<feature type="compositionally biased region" description="Low complexity" evidence="8">
    <location>
        <begin position="357"/>
        <end position="402"/>
    </location>
</feature>
<dbReference type="SUPFAM" id="SSF50630">
    <property type="entry name" value="Acid proteases"/>
    <property type="match status" value="1"/>
</dbReference>
<feature type="domain" description="UBA" evidence="9">
    <location>
        <begin position="404"/>
        <end position="448"/>
    </location>
</feature>
<dbReference type="Gene3D" id="2.40.70.10">
    <property type="entry name" value="Acid Proteases"/>
    <property type="match status" value="1"/>
</dbReference>
<dbReference type="GO" id="GO:1904855">
    <property type="term" value="F:proteasome regulatory particle binding"/>
    <property type="evidence" value="ECO:0007669"/>
    <property type="project" value="EnsemblFungi"/>
</dbReference>
<dbReference type="EMBL" id="HE806316">
    <property type="protein sequence ID" value="CCH58656.1"/>
    <property type="molecule type" value="Genomic_DNA"/>
</dbReference>
<dbReference type="OMA" id="NTHTRHP"/>
<sequence length="448" mass="49928">MQVTISNEITGQVYGPLDLSDDMTVPDLLALIELECQFDKTKHDLYHNTDLIDKLSEKTMKDLNIENDDLLLIRQKIPTMNDMQRQYADRVNQMDDVSFVEEFRQELLHNAELRNKVSNDIPDLETIIQNKEEFNEKIGPILIQRRRGMPGNGGGIPQNSFGIPQQDYIRLMSNPDDPENQKKIVELINQQEIDEQMRNALEYTPEVFTQVNMLFINMEINGHPVKAFVDSGAQTTIMTPKIAELTGLSRLIDKRFKGEARGVGVGKILGKIHQAQVKIETQFIPCSFTVLETDVDILLGLDMLRRHQAIMDLERDVLKIAGVETKFLGEAEIPKFGPQPKEEKTSGDASGNITHGTSSSAKTQSKSTTPAQVTATTPAQATSITPAQATAITPAQTTSTTPVQPKEKYPEATIKQLMDLGFSKMEVVHALDMTNGNAEMAASLLFSM</sequence>
<reference evidence="10 11" key="1">
    <citation type="journal article" date="2011" name="Proc. Natl. Acad. Sci. U.S.A.">
        <title>Evolutionary erosion of yeast sex chromosomes by mating-type switching accidents.</title>
        <authorList>
            <person name="Gordon J.L."/>
            <person name="Armisen D."/>
            <person name="Proux-Wera E."/>
            <person name="Oheigeartaigh S.S."/>
            <person name="Byrne K.P."/>
            <person name="Wolfe K.H."/>
        </authorList>
    </citation>
    <scope>NUCLEOTIDE SEQUENCE [LARGE SCALE GENOMIC DNA]</scope>
    <source>
        <strain evidence="11">ATCC 34711 / CBS 6284 / DSM 70876 / NBRC 10599 / NRRL Y-10934 / UCD 77-7</strain>
    </source>
</reference>
<dbReference type="InterPro" id="IPR015940">
    <property type="entry name" value="UBA"/>
</dbReference>
<feature type="compositionally biased region" description="Polar residues" evidence="8">
    <location>
        <begin position="347"/>
        <end position="356"/>
    </location>
</feature>
<evidence type="ECO:0000256" key="8">
    <source>
        <dbReference type="SAM" id="MobiDB-lite"/>
    </source>
</evidence>
<dbReference type="AlphaFoldDB" id="I2GX04"/>
<dbReference type="Pfam" id="PF00627">
    <property type="entry name" value="UBA"/>
    <property type="match status" value="1"/>
</dbReference>
<evidence type="ECO:0000313" key="11">
    <source>
        <dbReference type="Proteomes" id="UP000002866"/>
    </source>
</evidence>
<dbReference type="HOGENOM" id="CLU_020435_2_0_1"/>
<evidence type="ECO:0000256" key="4">
    <source>
        <dbReference type="ARBA" id="ARBA00022490"/>
    </source>
</evidence>
<keyword evidence="6" id="KW-0064">Aspartyl protease</keyword>
<comment type="similarity">
    <text evidence="2">Belongs to the DDI1 family.</text>
</comment>
<dbReference type="GO" id="GO:0005737">
    <property type="term" value="C:cytoplasm"/>
    <property type="evidence" value="ECO:0007669"/>
    <property type="project" value="UniProtKB-SubCell"/>
</dbReference>
<feature type="region of interest" description="Disordered" evidence="8">
    <location>
        <begin position="332"/>
        <end position="409"/>
    </location>
</feature>
<dbReference type="GO" id="GO:0043130">
    <property type="term" value="F:ubiquitin binding"/>
    <property type="evidence" value="ECO:0007669"/>
    <property type="project" value="EnsemblFungi"/>
</dbReference>
<dbReference type="KEGG" id="tbl:TBLA_0A08670"/>
<dbReference type="FunCoup" id="I2GX04">
    <property type="interactions" value="306"/>
</dbReference>
<dbReference type="STRING" id="1071380.I2GX04"/>
<dbReference type="InterPro" id="IPR021109">
    <property type="entry name" value="Peptidase_aspartic_dom_sf"/>
</dbReference>
<protein>
    <recommendedName>
        <fullName evidence="3">DNA damage-inducible protein 1</fullName>
    </recommendedName>
</protein>
<dbReference type="InterPro" id="IPR019103">
    <property type="entry name" value="Peptidase_aspartic_DDI1-type"/>
</dbReference>
<accession>I2GX04</accession>
<dbReference type="CDD" id="cd05479">
    <property type="entry name" value="RP_DDI"/>
    <property type="match status" value="1"/>
</dbReference>
<proteinExistence type="inferred from homology"/>
<evidence type="ECO:0000256" key="1">
    <source>
        <dbReference type="ARBA" id="ARBA00004496"/>
    </source>
</evidence>
<dbReference type="GO" id="GO:0004190">
    <property type="term" value="F:aspartic-type endopeptidase activity"/>
    <property type="evidence" value="ECO:0007669"/>
    <property type="project" value="UniProtKB-KW"/>
</dbReference>
<evidence type="ECO:0000256" key="7">
    <source>
        <dbReference type="ARBA" id="ARBA00022801"/>
    </source>
</evidence>
<dbReference type="PROSITE" id="PS50030">
    <property type="entry name" value="UBA"/>
    <property type="match status" value="1"/>
</dbReference>
<dbReference type="eggNOG" id="KOG0012">
    <property type="taxonomic scope" value="Eukaryota"/>
</dbReference>
<evidence type="ECO:0000259" key="9">
    <source>
        <dbReference type="PROSITE" id="PS50030"/>
    </source>
</evidence>
<dbReference type="PANTHER" id="PTHR12917">
    <property type="entry name" value="ASPARTYL PROTEASE DDI-RELATED"/>
    <property type="match status" value="1"/>
</dbReference>
<dbReference type="Gene3D" id="1.10.8.10">
    <property type="entry name" value="DNA helicase RuvA subunit, C-terminal domain"/>
    <property type="match status" value="1"/>
</dbReference>
<dbReference type="GeneID" id="14493443"/>
<dbReference type="SMART" id="SM00165">
    <property type="entry name" value="UBA"/>
    <property type="match status" value="1"/>
</dbReference>
<dbReference type="SUPFAM" id="SSF46934">
    <property type="entry name" value="UBA-like"/>
    <property type="match status" value="1"/>
</dbReference>
<dbReference type="Pfam" id="PF09668">
    <property type="entry name" value="Asp_protease"/>
    <property type="match status" value="1"/>
</dbReference>
<evidence type="ECO:0000256" key="6">
    <source>
        <dbReference type="ARBA" id="ARBA00022750"/>
    </source>
</evidence>
<evidence type="ECO:0000256" key="3">
    <source>
        <dbReference type="ARBA" id="ARBA00021491"/>
    </source>
</evidence>
<dbReference type="GO" id="GO:0030674">
    <property type="term" value="F:protein-macromolecule adaptor activity"/>
    <property type="evidence" value="ECO:0007669"/>
    <property type="project" value="EnsemblFungi"/>
</dbReference>
<comment type="subcellular location">
    <subcellularLocation>
        <location evidence="1">Cytoplasm</location>
    </subcellularLocation>
</comment>
<keyword evidence="5" id="KW-0645">Protease</keyword>
<dbReference type="MEROPS" id="A28.001"/>
<keyword evidence="7" id="KW-0378">Hydrolase</keyword>
<dbReference type="GO" id="GO:0043328">
    <property type="term" value="P:protein transport to vacuole involved in ubiquitin-dependent protein catabolic process via the multivesicular body sorting pathway"/>
    <property type="evidence" value="ECO:0007669"/>
    <property type="project" value="EnsemblFungi"/>
</dbReference>
<keyword evidence="11" id="KW-1185">Reference proteome</keyword>
<evidence type="ECO:0000256" key="2">
    <source>
        <dbReference type="ARBA" id="ARBA00009136"/>
    </source>
</evidence>
<dbReference type="PANTHER" id="PTHR12917:SF1">
    <property type="entry name" value="AT13091P"/>
    <property type="match status" value="1"/>
</dbReference>